<protein>
    <submittedName>
        <fullName evidence="2">Uncharacterized protein</fullName>
    </submittedName>
</protein>
<name>A0A139AIV1_GONPJ</name>
<evidence type="ECO:0000256" key="1">
    <source>
        <dbReference type="SAM" id="MobiDB-lite"/>
    </source>
</evidence>
<keyword evidence="3" id="KW-1185">Reference proteome</keyword>
<evidence type="ECO:0000313" key="3">
    <source>
        <dbReference type="Proteomes" id="UP000070544"/>
    </source>
</evidence>
<proteinExistence type="predicted"/>
<feature type="compositionally biased region" description="Low complexity" evidence="1">
    <location>
        <begin position="336"/>
        <end position="349"/>
    </location>
</feature>
<feature type="region of interest" description="Disordered" evidence="1">
    <location>
        <begin position="635"/>
        <end position="663"/>
    </location>
</feature>
<feature type="compositionally biased region" description="Polar residues" evidence="1">
    <location>
        <begin position="63"/>
        <end position="74"/>
    </location>
</feature>
<dbReference type="AlphaFoldDB" id="A0A139AIV1"/>
<feature type="region of interest" description="Disordered" evidence="1">
    <location>
        <begin position="148"/>
        <end position="176"/>
    </location>
</feature>
<feature type="region of interest" description="Disordered" evidence="1">
    <location>
        <begin position="472"/>
        <end position="601"/>
    </location>
</feature>
<feature type="compositionally biased region" description="Low complexity" evidence="1">
    <location>
        <begin position="582"/>
        <end position="594"/>
    </location>
</feature>
<evidence type="ECO:0000313" key="2">
    <source>
        <dbReference type="EMBL" id="KXS16383.1"/>
    </source>
</evidence>
<accession>A0A139AIV1</accession>
<feature type="compositionally biased region" description="Acidic residues" evidence="1">
    <location>
        <begin position="351"/>
        <end position="371"/>
    </location>
</feature>
<sequence>MASLFRSFGRRASRAPTDSSERTEPPVTPNGDSGDSMRRFVFSPPPPSPTPRPSSSSTITPSIAYSGNSGQRNNANKRRSFFGGTKFTFPSLSRHKTTNSTSSTASTLATPRPSSSTLGRAPRISIAADPSDLPPFEPVHRHRHSIAVFRSRTPSYSPAPSPSGTPTRLPRRPASNVFSGFASPIASAISSVTRRSSRSFSPAPNTPAPPSPMIIASTLPRPSQQINRESRRSLVAQPDFNVHAGAGASSSTLHPSSAGNMSSSSQRPVSWHVGAASFLFPSAKAAPAVAASAAEPPAHPTISISRSPTPTTPTGPILRPSFFPSGRRVSVAWSEGTPSSASTPGSPASQEADESSVFETDDEPSTSDSEVELAQVPGWLAPGGWRAGVWQAAGMGNGGGAPGAHPSHGNHDQTNKQNGAVNGNGGTWESAWRNAEAGFVNPFGTNTPTIVHAPVYIGPSYTAGPASVIPETLPDTHLNASGRPAPPLTRMRSTIDSPTPSTLDPPPPRPPSAPLRRRVPDPICPPSSTSPPPPLPTSGAPSSTPPVQLSAPAQPAPSTRSTTPNPISPTSTSSYATTDARSSMYHSSSPTSSSATAGRESRYAGDLDTDLDVDSDAGWGALVMRELEVAGKAGAKKGANTHVDKASHGGRRNSQGFWRGHARVGSGSWGGQVLREMGF</sequence>
<feature type="region of interest" description="Disordered" evidence="1">
    <location>
        <begin position="243"/>
        <end position="267"/>
    </location>
</feature>
<feature type="compositionally biased region" description="Pro residues" evidence="1">
    <location>
        <begin position="522"/>
        <end position="536"/>
    </location>
</feature>
<feature type="compositionally biased region" description="Low complexity" evidence="1">
    <location>
        <begin position="98"/>
        <end position="118"/>
    </location>
</feature>
<feature type="compositionally biased region" description="Polar residues" evidence="1">
    <location>
        <begin position="248"/>
        <end position="267"/>
    </location>
</feature>
<feature type="region of interest" description="Disordered" evidence="1">
    <location>
        <begin position="192"/>
        <end position="217"/>
    </location>
</feature>
<feature type="region of interest" description="Disordered" evidence="1">
    <location>
        <begin position="1"/>
        <end position="121"/>
    </location>
</feature>
<organism evidence="2 3">
    <name type="scientific">Gonapodya prolifera (strain JEL478)</name>
    <name type="common">Monoblepharis prolifera</name>
    <dbReference type="NCBI Taxonomy" id="1344416"/>
    <lineage>
        <taxon>Eukaryota</taxon>
        <taxon>Fungi</taxon>
        <taxon>Fungi incertae sedis</taxon>
        <taxon>Chytridiomycota</taxon>
        <taxon>Chytridiomycota incertae sedis</taxon>
        <taxon>Monoblepharidomycetes</taxon>
        <taxon>Monoblepharidales</taxon>
        <taxon>Gonapodyaceae</taxon>
        <taxon>Gonapodya</taxon>
    </lineage>
</organism>
<feature type="region of interest" description="Disordered" evidence="1">
    <location>
        <begin position="291"/>
        <end position="371"/>
    </location>
</feature>
<feature type="compositionally biased region" description="Low complexity" evidence="1">
    <location>
        <begin position="192"/>
        <end position="203"/>
    </location>
</feature>
<dbReference type="EMBL" id="KQ965752">
    <property type="protein sequence ID" value="KXS16383.1"/>
    <property type="molecule type" value="Genomic_DNA"/>
</dbReference>
<feature type="compositionally biased region" description="Pro residues" evidence="1">
    <location>
        <begin position="503"/>
        <end position="513"/>
    </location>
</feature>
<gene>
    <name evidence="2" type="ORF">M427DRAFT_154362</name>
</gene>
<feature type="compositionally biased region" description="Low complexity" evidence="1">
    <location>
        <begin position="537"/>
        <end position="546"/>
    </location>
</feature>
<feature type="compositionally biased region" description="Pro residues" evidence="1">
    <location>
        <begin position="43"/>
        <end position="52"/>
    </location>
</feature>
<reference evidence="2 3" key="1">
    <citation type="journal article" date="2015" name="Genome Biol. Evol.">
        <title>Phylogenomic analyses indicate that early fungi evolved digesting cell walls of algal ancestors of land plants.</title>
        <authorList>
            <person name="Chang Y."/>
            <person name="Wang S."/>
            <person name="Sekimoto S."/>
            <person name="Aerts A.L."/>
            <person name="Choi C."/>
            <person name="Clum A."/>
            <person name="LaButti K.M."/>
            <person name="Lindquist E.A."/>
            <person name="Yee Ngan C."/>
            <person name="Ohm R.A."/>
            <person name="Salamov A.A."/>
            <person name="Grigoriev I.V."/>
            <person name="Spatafora J.W."/>
            <person name="Berbee M.L."/>
        </authorList>
    </citation>
    <scope>NUCLEOTIDE SEQUENCE [LARGE SCALE GENOMIC DNA]</scope>
    <source>
        <strain evidence="2 3">JEL478</strain>
    </source>
</reference>
<feature type="compositionally biased region" description="Low complexity" evidence="1">
    <location>
        <begin position="291"/>
        <end position="317"/>
    </location>
</feature>
<feature type="compositionally biased region" description="Low complexity" evidence="1">
    <location>
        <begin position="53"/>
        <end position="62"/>
    </location>
</feature>
<feature type="region of interest" description="Disordered" evidence="1">
    <location>
        <begin position="394"/>
        <end position="429"/>
    </location>
</feature>
<dbReference type="Proteomes" id="UP000070544">
    <property type="component" value="Unassembled WGS sequence"/>
</dbReference>
<feature type="compositionally biased region" description="Low complexity" evidence="1">
    <location>
        <begin position="557"/>
        <end position="574"/>
    </location>
</feature>